<feature type="chain" id="PRO_5034023123" description="Sexual development protein" evidence="1">
    <location>
        <begin position="22"/>
        <end position="355"/>
    </location>
</feature>
<dbReference type="OrthoDB" id="5293813at2759"/>
<evidence type="ECO:0000313" key="2">
    <source>
        <dbReference type="EMBL" id="CAF9914704.1"/>
    </source>
</evidence>
<organism evidence="2 3">
    <name type="scientific">Imshaugia aleurites</name>
    <dbReference type="NCBI Taxonomy" id="172621"/>
    <lineage>
        <taxon>Eukaryota</taxon>
        <taxon>Fungi</taxon>
        <taxon>Dikarya</taxon>
        <taxon>Ascomycota</taxon>
        <taxon>Pezizomycotina</taxon>
        <taxon>Lecanoromycetes</taxon>
        <taxon>OSLEUM clade</taxon>
        <taxon>Lecanoromycetidae</taxon>
        <taxon>Lecanorales</taxon>
        <taxon>Lecanorineae</taxon>
        <taxon>Parmeliaceae</taxon>
        <taxon>Imshaugia</taxon>
    </lineage>
</organism>
<accession>A0A8H3EY74</accession>
<protein>
    <recommendedName>
        <fullName evidence="4">Sexual development protein</fullName>
    </recommendedName>
</protein>
<evidence type="ECO:0000313" key="3">
    <source>
        <dbReference type="Proteomes" id="UP000664534"/>
    </source>
</evidence>
<dbReference type="EMBL" id="CAJPDT010000013">
    <property type="protein sequence ID" value="CAF9914704.1"/>
    <property type="molecule type" value="Genomic_DNA"/>
</dbReference>
<name>A0A8H3EY74_9LECA</name>
<dbReference type="Pfam" id="PF13668">
    <property type="entry name" value="Ferritin_2"/>
    <property type="match status" value="1"/>
</dbReference>
<reference evidence="2" key="1">
    <citation type="submission" date="2021-03" db="EMBL/GenBank/DDBJ databases">
        <authorList>
            <person name="Tagirdzhanova G."/>
        </authorList>
    </citation>
    <scope>NUCLEOTIDE SEQUENCE</scope>
</reference>
<proteinExistence type="predicted"/>
<gene>
    <name evidence="2" type="ORF">IMSHALPRED_001983</name>
</gene>
<dbReference type="AlphaFoldDB" id="A0A8H3EY74"/>
<evidence type="ECO:0008006" key="4">
    <source>
        <dbReference type="Google" id="ProtNLM"/>
    </source>
</evidence>
<keyword evidence="1" id="KW-0732">Signal</keyword>
<dbReference type="Proteomes" id="UP000664534">
    <property type="component" value="Unassembled WGS sequence"/>
</dbReference>
<feature type="signal peptide" evidence="1">
    <location>
        <begin position="1"/>
        <end position="21"/>
    </location>
</feature>
<sequence length="355" mass="37029">MRFTSPQTLLTLTVAATSVAAAPFEYPLPDGFPTPSPAQIAAIEQLAGGTLPNGPSPANLTKTAITNLHLLALNEFFETAYFTELLANVTNDVPGYDAGSIAPLDKTYVVDALTAVVNQEQLHALGINAILAGAGHKIIKPCEYEFPVTTFKQAILLAQTFTDVVLGTLPKAQAIFAADGGDESPLIQLFGSVLAQEGEQAGFYRYVQKKTPSAAPFLTGGSPSFTFTAIQAFIVNGSCPQPLPDIALTTFGTLNVLTTPEAKNMTLDFSVSGSVSPFNNSIVYLSGQNLPVAVPISNVKPVAGAFQFQASFPFESGFANGLTIAALVKGAGTTFNSTDSVAKATVYGPGLIEVD</sequence>
<comment type="caution">
    <text evidence="2">The sequence shown here is derived from an EMBL/GenBank/DDBJ whole genome shotgun (WGS) entry which is preliminary data.</text>
</comment>
<keyword evidence="3" id="KW-1185">Reference proteome</keyword>
<evidence type="ECO:0000256" key="1">
    <source>
        <dbReference type="SAM" id="SignalP"/>
    </source>
</evidence>